<dbReference type="EMBL" id="CP001399">
    <property type="protein sequence ID" value="ACP34686.1"/>
    <property type="molecule type" value="Genomic_DNA"/>
</dbReference>
<gene>
    <name evidence="2" type="ordered locus">LS215_0593</name>
</gene>
<reference evidence="2 3" key="1">
    <citation type="journal article" date="2009" name="Proc. Natl. Acad. Sci. U.S.A.">
        <title>Biogeography of the Sulfolobus islandicus pan-genome.</title>
        <authorList>
            <person name="Reno M.L."/>
            <person name="Held N.L."/>
            <person name="Fields C.J."/>
            <person name="Burke P.V."/>
            <person name="Whitaker R.J."/>
        </authorList>
    </citation>
    <scope>NUCLEOTIDE SEQUENCE [LARGE SCALE GENOMIC DNA]</scope>
    <source>
        <strain evidence="3">L.S.2.15 / Lassen #1</strain>
    </source>
</reference>
<dbReference type="InterPro" id="IPR027417">
    <property type="entry name" value="P-loop_NTPase"/>
</dbReference>
<sequence>MQGHLIEIRNLTVKRGGMTVLSNVNIIEDNNPTCLVGNNGTGKTTLLLAIAKIIPANGEIKFAGRELSQEEISFYVEGMEPYGHLTVKDYYNLIKELYNTEVKDIFGIYYKWKKH</sequence>
<dbReference type="Pfam" id="PF00005">
    <property type="entry name" value="ABC_tran"/>
    <property type="match status" value="1"/>
</dbReference>
<keyword evidence="2" id="KW-0067">ATP-binding</keyword>
<dbReference type="PANTHER" id="PTHR43850">
    <property type="entry name" value="ABC TRANSPORTER ATP-BINDING PROTEIN MA_4021-RELATED"/>
    <property type="match status" value="1"/>
</dbReference>
<dbReference type="InterPro" id="IPR003439">
    <property type="entry name" value="ABC_transporter-like_ATP-bd"/>
</dbReference>
<organism evidence="2 3">
    <name type="scientific">Saccharolobus islandicus (strain L.S.2.15 / Lassen #1)</name>
    <name type="common">Sulfolobus islandicus</name>
    <dbReference type="NCBI Taxonomy" id="429572"/>
    <lineage>
        <taxon>Archaea</taxon>
        <taxon>Thermoproteota</taxon>
        <taxon>Thermoprotei</taxon>
        <taxon>Sulfolobales</taxon>
        <taxon>Sulfolobaceae</taxon>
        <taxon>Saccharolobus</taxon>
    </lineage>
</organism>
<dbReference type="AlphaFoldDB" id="C3MM63"/>
<evidence type="ECO:0000259" key="1">
    <source>
        <dbReference type="Pfam" id="PF00005"/>
    </source>
</evidence>
<proteinExistence type="predicted"/>
<protein>
    <submittedName>
        <fullName evidence="2">Glycine betaine/carnitine/choline ABC transporter, ATP-binding protein</fullName>
    </submittedName>
</protein>
<feature type="domain" description="ABC transporter" evidence="1">
    <location>
        <begin position="29"/>
        <end position="75"/>
    </location>
</feature>
<dbReference type="SUPFAM" id="SSF52540">
    <property type="entry name" value="P-loop containing nucleoside triphosphate hydrolases"/>
    <property type="match status" value="1"/>
</dbReference>
<dbReference type="GO" id="GO:0005524">
    <property type="term" value="F:ATP binding"/>
    <property type="evidence" value="ECO:0007669"/>
    <property type="project" value="UniProtKB-KW"/>
</dbReference>
<evidence type="ECO:0000313" key="3">
    <source>
        <dbReference type="Proteomes" id="UP000001747"/>
    </source>
</evidence>
<evidence type="ECO:0000313" key="2">
    <source>
        <dbReference type="EMBL" id="ACP34686.1"/>
    </source>
</evidence>
<name>C3MM63_SACI2</name>
<dbReference type="PANTHER" id="PTHR43850:SF2">
    <property type="entry name" value="ABC TRANSPORTER ATP-BINDING PROTEIN MA_4021-RELATED"/>
    <property type="match status" value="1"/>
</dbReference>
<dbReference type="Gene3D" id="3.40.50.300">
    <property type="entry name" value="P-loop containing nucleotide triphosphate hydrolases"/>
    <property type="match status" value="1"/>
</dbReference>
<keyword evidence="2" id="KW-0547">Nucleotide-binding</keyword>
<accession>C3MM63</accession>
<dbReference type="Proteomes" id="UP000001747">
    <property type="component" value="Chromosome"/>
</dbReference>
<dbReference type="HOGENOM" id="CLU_2103619_0_0_2"/>
<dbReference type="GO" id="GO:0016887">
    <property type="term" value="F:ATP hydrolysis activity"/>
    <property type="evidence" value="ECO:0007669"/>
    <property type="project" value="InterPro"/>
</dbReference>
<dbReference type="KEGG" id="sis:LS215_0593"/>